<evidence type="ECO:0000259" key="3">
    <source>
        <dbReference type="PROSITE" id="PS01031"/>
    </source>
</evidence>
<sequence length="168" mass="19187">MLDSFKQVGKNISRELSRTWENLTEGWHELLSRSNEALTHFARKRDEENVESSHPLPGFPSWSLLAGEVEETDKDIVVRIEVPGMEKEDLQITIDGNMLCLSGEKRIERESKHSNYHIMERAYGSFQRTIPLPRNIDADEVEASYKNGVLKIHLPKMTAGKVKSIPLS</sequence>
<dbReference type="PANTHER" id="PTHR11527">
    <property type="entry name" value="HEAT-SHOCK PROTEIN 20 FAMILY MEMBER"/>
    <property type="match status" value="1"/>
</dbReference>
<dbReference type="SUPFAM" id="SSF49764">
    <property type="entry name" value="HSP20-like chaperones"/>
    <property type="match status" value="1"/>
</dbReference>
<dbReference type="Pfam" id="PF00011">
    <property type="entry name" value="HSP20"/>
    <property type="match status" value="1"/>
</dbReference>
<feature type="domain" description="SHSP" evidence="3">
    <location>
        <begin position="53"/>
        <end position="168"/>
    </location>
</feature>
<proteinExistence type="inferred from homology"/>
<dbReference type="Gene3D" id="2.60.40.790">
    <property type="match status" value="1"/>
</dbReference>
<dbReference type="InterPro" id="IPR031107">
    <property type="entry name" value="Small_HSP"/>
</dbReference>
<dbReference type="InterPro" id="IPR008978">
    <property type="entry name" value="HSP20-like_chaperone"/>
</dbReference>
<evidence type="ECO:0000313" key="5">
    <source>
        <dbReference type="Proteomes" id="UP000241912"/>
    </source>
</evidence>
<protein>
    <submittedName>
        <fullName evidence="4">Heat-shock protein</fullName>
    </submittedName>
</protein>
<accession>A0A2P7NWK7</accession>
<evidence type="ECO:0000256" key="2">
    <source>
        <dbReference type="RuleBase" id="RU003616"/>
    </source>
</evidence>
<name>A0A2P7NWK7_9PROT</name>
<evidence type="ECO:0000256" key="1">
    <source>
        <dbReference type="PROSITE-ProRule" id="PRU00285"/>
    </source>
</evidence>
<comment type="similarity">
    <text evidence="1 2">Belongs to the small heat shock protein (HSP20) family.</text>
</comment>
<reference evidence="4 5" key="1">
    <citation type="submission" date="2018-03" db="EMBL/GenBank/DDBJ databases">
        <title>Draft genome of Nitrosomonas supralitoralis APG5.</title>
        <authorList>
            <person name="Urakawa H."/>
            <person name="Lopez J.V."/>
        </authorList>
    </citation>
    <scope>NUCLEOTIDE SEQUENCE [LARGE SCALE GENOMIC DNA]</scope>
    <source>
        <strain evidence="4 5">APG5</strain>
    </source>
</reference>
<dbReference type="EMBL" id="PXXU01000012">
    <property type="protein sequence ID" value="PSJ17857.1"/>
    <property type="molecule type" value="Genomic_DNA"/>
</dbReference>
<dbReference type="AlphaFoldDB" id="A0A2P7NWK7"/>
<keyword evidence="5" id="KW-1185">Reference proteome</keyword>
<dbReference type="OrthoDB" id="9808910at2"/>
<gene>
    <name evidence="4" type="ORF">C7H79_05595</name>
</gene>
<dbReference type="RefSeq" id="WP_106706309.1">
    <property type="nucleotide sequence ID" value="NZ_PXXU01000012.1"/>
</dbReference>
<dbReference type="PROSITE" id="PS01031">
    <property type="entry name" value="SHSP"/>
    <property type="match status" value="1"/>
</dbReference>
<organism evidence="4 5">
    <name type="scientific">Nitrosomonas supralitoralis</name>
    <dbReference type="NCBI Taxonomy" id="2116706"/>
    <lineage>
        <taxon>Bacteria</taxon>
        <taxon>Pseudomonadati</taxon>
        <taxon>Pseudomonadota</taxon>
        <taxon>Betaproteobacteria</taxon>
        <taxon>Nitrosomonadales</taxon>
        <taxon>Nitrosomonadaceae</taxon>
        <taxon>Nitrosomonas</taxon>
    </lineage>
</organism>
<comment type="caution">
    <text evidence="4">The sequence shown here is derived from an EMBL/GenBank/DDBJ whole genome shotgun (WGS) entry which is preliminary data.</text>
</comment>
<dbReference type="InterPro" id="IPR002068">
    <property type="entry name" value="A-crystallin/Hsp20_dom"/>
</dbReference>
<dbReference type="CDD" id="cd06464">
    <property type="entry name" value="ACD_sHsps-like"/>
    <property type="match status" value="1"/>
</dbReference>
<dbReference type="Proteomes" id="UP000241912">
    <property type="component" value="Unassembled WGS sequence"/>
</dbReference>
<evidence type="ECO:0000313" key="4">
    <source>
        <dbReference type="EMBL" id="PSJ17857.1"/>
    </source>
</evidence>